<reference evidence="3 4" key="1">
    <citation type="submission" date="2016-12" db="EMBL/GenBank/DDBJ databases">
        <authorList>
            <person name="Song W.-J."/>
            <person name="Kurnit D.M."/>
        </authorList>
    </citation>
    <scope>NUCLEOTIDE SEQUENCE [LARGE SCALE GENOMIC DNA]</scope>
    <source>
        <strain evidence="3 4">IMCC3135</strain>
    </source>
</reference>
<evidence type="ECO:0000313" key="3">
    <source>
        <dbReference type="EMBL" id="ASJ76175.1"/>
    </source>
</evidence>
<gene>
    <name evidence="3" type="ORF">IMCC3135_30630</name>
</gene>
<evidence type="ECO:0000256" key="2">
    <source>
        <dbReference type="SAM" id="SignalP"/>
    </source>
</evidence>
<dbReference type="Proteomes" id="UP000250079">
    <property type="component" value="Chromosome"/>
</dbReference>
<dbReference type="AlphaFoldDB" id="A0A2Z2P097"/>
<dbReference type="RefSeq" id="WP_088920980.1">
    <property type="nucleotide sequence ID" value="NZ_CP018632.1"/>
</dbReference>
<organism evidence="3 4">
    <name type="scientific">Granulosicoccus antarcticus IMCC3135</name>
    <dbReference type="NCBI Taxonomy" id="1192854"/>
    <lineage>
        <taxon>Bacteria</taxon>
        <taxon>Pseudomonadati</taxon>
        <taxon>Pseudomonadota</taxon>
        <taxon>Gammaproteobacteria</taxon>
        <taxon>Chromatiales</taxon>
        <taxon>Granulosicoccaceae</taxon>
        <taxon>Granulosicoccus</taxon>
    </lineage>
</organism>
<protein>
    <recommendedName>
        <fullName evidence="5">Lipoprotein</fullName>
    </recommendedName>
</protein>
<evidence type="ECO:0000256" key="1">
    <source>
        <dbReference type="SAM" id="MobiDB-lite"/>
    </source>
</evidence>
<dbReference type="KEGG" id="gai:IMCC3135_30630"/>
<feature type="compositionally biased region" description="Polar residues" evidence="1">
    <location>
        <begin position="27"/>
        <end position="52"/>
    </location>
</feature>
<keyword evidence="2" id="KW-0732">Signal</keyword>
<dbReference type="EMBL" id="CP018632">
    <property type="protein sequence ID" value="ASJ76175.1"/>
    <property type="molecule type" value="Genomic_DNA"/>
</dbReference>
<keyword evidence="4" id="KW-1185">Reference proteome</keyword>
<dbReference type="PROSITE" id="PS51257">
    <property type="entry name" value="PROKAR_LIPOPROTEIN"/>
    <property type="match status" value="1"/>
</dbReference>
<feature type="chain" id="PRO_5016332420" description="Lipoprotein" evidence="2">
    <location>
        <begin position="29"/>
        <end position="210"/>
    </location>
</feature>
<feature type="signal peptide" evidence="2">
    <location>
        <begin position="1"/>
        <end position="28"/>
    </location>
</feature>
<feature type="region of interest" description="Disordered" evidence="1">
    <location>
        <begin position="23"/>
        <end position="52"/>
    </location>
</feature>
<accession>A0A2Z2P097</accession>
<sequence length="210" mass="21466">MIARISKIVVSALLVGGLLGCSSSSSEPADTTNPLNPTENEAESTTETGDVTSGLSWTVDGVAFTGDVERSQQIALTEYLSTSNSTTGFNFGSNVDVGSVINIAANESGAGDYTLVGSLQELIEALRNSPGSPVAHIAVVVDSIDGGNATWNSATGTVSATIVGDDVYHYSTSEPLTFTLDALPGSDTSGTPLQVQVTLNDVFGTVVSNQ</sequence>
<evidence type="ECO:0000313" key="4">
    <source>
        <dbReference type="Proteomes" id="UP000250079"/>
    </source>
</evidence>
<evidence type="ECO:0008006" key="5">
    <source>
        <dbReference type="Google" id="ProtNLM"/>
    </source>
</evidence>
<name>A0A2Z2P097_9GAMM</name>
<proteinExistence type="predicted"/>